<comment type="caution">
    <text evidence="2">The sequence shown here is derived from an EMBL/GenBank/DDBJ whole genome shotgun (WGS) entry which is preliminary data.</text>
</comment>
<sequence length="172" mass="20259">MSRKLNVGLSPQEFFYLYCESEKDHRSLTDYLDSESLEYYFIAPQAEKPTKVVVHGLDIDSSCDDIKEELTKKNYRVDKVHQFKKFRTKQLIPVFQVHLLPTENLKEIYKIDTLLHMIITIEPYRRKSIGQCYHCQAVSYVASKCKMTIKCVFCAEHHDSRTCPQKNIENPF</sequence>
<accession>A0A4Y2IR27</accession>
<proteinExistence type="predicted"/>
<feature type="domain" description="Pre-C2HC" evidence="1">
    <location>
        <begin position="63"/>
        <end position="130"/>
    </location>
</feature>
<dbReference type="OrthoDB" id="8123891at2759"/>
<dbReference type="EMBL" id="BGPR01002817">
    <property type="protein sequence ID" value="GBM79342.1"/>
    <property type="molecule type" value="Genomic_DNA"/>
</dbReference>
<dbReference type="InterPro" id="IPR006579">
    <property type="entry name" value="Pre_C2HC_dom"/>
</dbReference>
<evidence type="ECO:0000313" key="3">
    <source>
        <dbReference type="Proteomes" id="UP000499080"/>
    </source>
</evidence>
<keyword evidence="3" id="KW-1185">Reference proteome</keyword>
<dbReference type="Pfam" id="PF07530">
    <property type="entry name" value="PRE_C2HC"/>
    <property type="match status" value="1"/>
</dbReference>
<dbReference type="SMART" id="SM00596">
    <property type="entry name" value="PRE_C2HC"/>
    <property type="match status" value="1"/>
</dbReference>
<name>A0A4Y2IR27_ARAVE</name>
<gene>
    <name evidence="2" type="ORF">AVEN_32956_1</name>
</gene>
<protein>
    <recommendedName>
        <fullName evidence="1">Pre-C2HC domain-containing protein</fullName>
    </recommendedName>
</protein>
<organism evidence="2 3">
    <name type="scientific">Araneus ventricosus</name>
    <name type="common">Orbweaver spider</name>
    <name type="synonym">Epeira ventricosa</name>
    <dbReference type="NCBI Taxonomy" id="182803"/>
    <lineage>
        <taxon>Eukaryota</taxon>
        <taxon>Metazoa</taxon>
        <taxon>Ecdysozoa</taxon>
        <taxon>Arthropoda</taxon>
        <taxon>Chelicerata</taxon>
        <taxon>Arachnida</taxon>
        <taxon>Araneae</taxon>
        <taxon>Araneomorphae</taxon>
        <taxon>Entelegynae</taxon>
        <taxon>Araneoidea</taxon>
        <taxon>Araneidae</taxon>
        <taxon>Araneus</taxon>
    </lineage>
</organism>
<dbReference type="Proteomes" id="UP000499080">
    <property type="component" value="Unassembled WGS sequence"/>
</dbReference>
<evidence type="ECO:0000313" key="2">
    <source>
        <dbReference type="EMBL" id="GBM79342.1"/>
    </source>
</evidence>
<reference evidence="2 3" key="1">
    <citation type="journal article" date="2019" name="Sci. Rep.">
        <title>Orb-weaving spider Araneus ventricosus genome elucidates the spidroin gene catalogue.</title>
        <authorList>
            <person name="Kono N."/>
            <person name="Nakamura H."/>
            <person name="Ohtoshi R."/>
            <person name="Moran D.A.P."/>
            <person name="Shinohara A."/>
            <person name="Yoshida Y."/>
            <person name="Fujiwara M."/>
            <person name="Mori M."/>
            <person name="Tomita M."/>
            <person name="Arakawa K."/>
        </authorList>
    </citation>
    <scope>NUCLEOTIDE SEQUENCE [LARGE SCALE GENOMIC DNA]</scope>
</reference>
<dbReference type="AlphaFoldDB" id="A0A4Y2IR27"/>
<evidence type="ECO:0000259" key="1">
    <source>
        <dbReference type="SMART" id="SM00596"/>
    </source>
</evidence>